<feature type="region of interest" description="Disordered" evidence="2">
    <location>
        <begin position="607"/>
        <end position="658"/>
    </location>
</feature>
<keyword evidence="3" id="KW-1185">Reference proteome</keyword>
<name>A0A6P6RY05_9EIME</name>
<feature type="region of interest" description="Disordered" evidence="2">
    <location>
        <begin position="190"/>
        <end position="217"/>
    </location>
</feature>
<dbReference type="GeneID" id="34617935"/>
<dbReference type="OrthoDB" id="348620at2759"/>
<evidence type="ECO:0000313" key="4">
    <source>
        <dbReference type="RefSeq" id="XP_026192272.1"/>
    </source>
</evidence>
<evidence type="ECO:0000256" key="1">
    <source>
        <dbReference type="SAM" id="Coils"/>
    </source>
</evidence>
<feature type="region of interest" description="Disordered" evidence="2">
    <location>
        <begin position="522"/>
        <end position="585"/>
    </location>
</feature>
<organism evidence="3 4">
    <name type="scientific">Cyclospora cayetanensis</name>
    <dbReference type="NCBI Taxonomy" id="88456"/>
    <lineage>
        <taxon>Eukaryota</taxon>
        <taxon>Sar</taxon>
        <taxon>Alveolata</taxon>
        <taxon>Apicomplexa</taxon>
        <taxon>Conoidasida</taxon>
        <taxon>Coccidia</taxon>
        <taxon>Eucoccidiorida</taxon>
        <taxon>Eimeriorina</taxon>
        <taxon>Eimeriidae</taxon>
        <taxon>Cyclospora</taxon>
    </lineage>
</organism>
<dbReference type="Proteomes" id="UP000515125">
    <property type="component" value="Unplaced"/>
</dbReference>
<feature type="compositionally biased region" description="Gly residues" evidence="2">
    <location>
        <begin position="523"/>
        <end position="533"/>
    </location>
</feature>
<dbReference type="PANTHER" id="PTHR12460:SF38">
    <property type="entry name" value="KINETOPLAST-ASSOCIATED PROTEIN-LIKE PROTEIN"/>
    <property type="match status" value="1"/>
</dbReference>
<feature type="coiled-coil region" evidence="1">
    <location>
        <begin position="151"/>
        <end position="185"/>
    </location>
</feature>
<evidence type="ECO:0000256" key="2">
    <source>
        <dbReference type="SAM" id="MobiDB-lite"/>
    </source>
</evidence>
<proteinExistence type="predicted"/>
<sequence length="807" mass="86582">MSYGATAASNMVRSSNLFTSFNDPIAAALTKDVQKEQQLLLLAEVASALPDARRYALVQQHQQQQPSQVQQQQHRQPSNKFGLLIEAVLAAAHSPQSSSNTQLLLQLIDLLSTAVALQQQQQQASGKALSPEDLDLVYSAVEAVAKQQLLKQQEHQQQHILQQQIQQLQQQQLKASTKLTAARETFQQTSQQQHLLLSKPKPQQKLQSVESHPSGNAGAAAFSAALAAAGSSQQQQQYKHLPIRNFLDEVYKGPALPKHSSTALAFGSSSESDSEERRQKRRKKERRVNAQATDALWHPHFHPHNQEFRVRYRYKGSMRLKTLSCSCFGRDGAKLLTGAFVARWEATGRRVADRTMRSRLALMDLPEDTEQLPSYGRKRTDGQQREGLVRMCGEGVWRLDGRADMHACACSWIERLRAGADARGGTLSPGGALESGNAEDGVSYMQECGGFARLRALLNMKETSTRGGSLAELRSASSCGTEDLSGPSPTCTLTSSCSSVSARSPASPEQCSREGIEALWGAGSLGGVHGGSSPGATREEGTRKPPATLKQPRPLTALSRELLGSPSAAGSTKQGSPAAAAANDSKASNGGLLELSLNAEILQSLLGMGGSPGAPPRDSHPAGSDAAGKGTARAGAPWGLLAPATPVTPTTSTARLGSLQGGVEGDLLQQKQKKLQHTTTLPLDLLQQLGQGLPLFEEEQQQDQPKASAQKKLVTAAQVVKLQHECSTEELTKLFEEDPCKQEAEASRKVEGSSSLLEESAHCVDTEEGTGAAADLLGEFLFKASRGSETGDLNRGNAEEFLRFGRL</sequence>
<reference evidence="4" key="1">
    <citation type="submission" date="2025-08" db="UniProtKB">
        <authorList>
            <consortium name="RefSeq"/>
        </authorList>
    </citation>
    <scope>IDENTIFICATION</scope>
</reference>
<protein>
    <submittedName>
        <fullName evidence="4">Uncharacterized protein LOC34617935</fullName>
    </submittedName>
</protein>
<keyword evidence="1" id="KW-0175">Coiled coil</keyword>
<dbReference type="PANTHER" id="PTHR12460">
    <property type="entry name" value="CYCLIN-DEPENDENT KINASE INHIBITOR-RELATED PROTEIN"/>
    <property type="match status" value="1"/>
</dbReference>
<accession>A0A6P6RY05</accession>
<dbReference type="RefSeq" id="XP_026192272.1">
    <property type="nucleotide sequence ID" value="XM_026336487.1"/>
</dbReference>
<feature type="region of interest" description="Disordered" evidence="2">
    <location>
        <begin position="261"/>
        <end position="289"/>
    </location>
</feature>
<gene>
    <name evidence="4" type="primary">LOC34617935</name>
</gene>
<dbReference type="AlphaFoldDB" id="A0A6P6RY05"/>
<evidence type="ECO:0000313" key="3">
    <source>
        <dbReference type="Proteomes" id="UP000515125"/>
    </source>
</evidence>
<feature type="compositionally biased region" description="Low complexity" evidence="2">
    <location>
        <begin position="642"/>
        <end position="654"/>
    </location>
</feature>